<name>A0ACB8QJ73_9AGAM</name>
<reference evidence="1" key="2">
    <citation type="journal article" date="2022" name="New Phytol.">
        <title>Evolutionary transition to the ectomycorrhizal habit in the genomes of a hyperdiverse lineage of mushroom-forming fungi.</title>
        <authorList>
            <person name="Looney B."/>
            <person name="Miyauchi S."/>
            <person name="Morin E."/>
            <person name="Drula E."/>
            <person name="Courty P.E."/>
            <person name="Kohler A."/>
            <person name="Kuo A."/>
            <person name="LaButti K."/>
            <person name="Pangilinan J."/>
            <person name="Lipzen A."/>
            <person name="Riley R."/>
            <person name="Andreopoulos W."/>
            <person name="He G."/>
            <person name="Johnson J."/>
            <person name="Nolan M."/>
            <person name="Tritt A."/>
            <person name="Barry K.W."/>
            <person name="Grigoriev I.V."/>
            <person name="Nagy L.G."/>
            <person name="Hibbett D."/>
            <person name="Henrissat B."/>
            <person name="Matheny P.B."/>
            <person name="Labbe J."/>
            <person name="Martin F.M."/>
        </authorList>
    </citation>
    <scope>NUCLEOTIDE SEQUENCE</scope>
    <source>
        <strain evidence="1">EC-137</strain>
    </source>
</reference>
<reference evidence="1" key="1">
    <citation type="submission" date="2021-02" db="EMBL/GenBank/DDBJ databases">
        <authorList>
            <consortium name="DOE Joint Genome Institute"/>
            <person name="Ahrendt S."/>
            <person name="Looney B.P."/>
            <person name="Miyauchi S."/>
            <person name="Morin E."/>
            <person name="Drula E."/>
            <person name="Courty P.E."/>
            <person name="Chicoki N."/>
            <person name="Fauchery L."/>
            <person name="Kohler A."/>
            <person name="Kuo A."/>
            <person name="Labutti K."/>
            <person name="Pangilinan J."/>
            <person name="Lipzen A."/>
            <person name="Riley R."/>
            <person name="Andreopoulos W."/>
            <person name="He G."/>
            <person name="Johnson J."/>
            <person name="Barry K.W."/>
            <person name="Grigoriev I.V."/>
            <person name="Nagy L."/>
            <person name="Hibbett D."/>
            <person name="Henrissat B."/>
            <person name="Matheny P.B."/>
            <person name="Labbe J."/>
            <person name="Martin F."/>
        </authorList>
    </citation>
    <scope>NUCLEOTIDE SEQUENCE</scope>
    <source>
        <strain evidence="1">EC-137</strain>
    </source>
</reference>
<evidence type="ECO:0000313" key="1">
    <source>
        <dbReference type="EMBL" id="KAI0031725.1"/>
    </source>
</evidence>
<accession>A0ACB8QJ73</accession>
<organism evidence="1 2">
    <name type="scientific">Vararia minispora EC-137</name>
    <dbReference type="NCBI Taxonomy" id="1314806"/>
    <lineage>
        <taxon>Eukaryota</taxon>
        <taxon>Fungi</taxon>
        <taxon>Dikarya</taxon>
        <taxon>Basidiomycota</taxon>
        <taxon>Agaricomycotina</taxon>
        <taxon>Agaricomycetes</taxon>
        <taxon>Russulales</taxon>
        <taxon>Lachnocladiaceae</taxon>
        <taxon>Vararia</taxon>
    </lineage>
</organism>
<proteinExistence type="predicted"/>
<feature type="non-terminal residue" evidence="1">
    <location>
        <position position="78"/>
    </location>
</feature>
<dbReference type="EMBL" id="MU273569">
    <property type="protein sequence ID" value="KAI0031725.1"/>
    <property type="molecule type" value="Genomic_DNA"/>
</dbReference>
<feature type="non-terminal residue" evidence="1">
    <location>
        <position position="1"/>
    </location>
</feature>
<evidence type="ECO:0000313" key="2">
    <source>
        <dbReference type="Proteomes" id="UP000814128"/>
    </source>
</evidence>
<comment type="caution">
    <text evidence="1">The sequence shown here is derived from an EMBL/GenBank/DDBJ whole genome shotgun (WGS) entry which is preliminary data.</text>
</comment>
<dbReference type="Proteomes" id="UP000814128">
    <property type="component" value="Unassembled WGS sequence"/>
</dbReference>
<gene>
    <name evidence="1" type="ORF">K488DRAFT_29307</name>
</gene>
<protein>
    <submittedName>
        <fullName evidence="1">Uncharacterized protein</fullName>
    </submittedName>
</protein>
<keyword evidence="2" id="KW-1185">Reference proteome</keyword>
<sequence>VSDAFDARKFGLNGASLAFHDIPWPVLNAPLSFGIEDIDWGAVEAFFAAARVRLRWQDYVVLIERSHRRFHPDRWRSR</sequence>